<comment type="caution">
    <text evidence="1">The sequence shown here is derived from an EMBL/GenBank/DDBJ whole genome shotgun (WGS) entry which is preliminary data.</text>
</comment>
<dbReference type="Proteomes" id="UP000717328">
    <property type="component" value="Unassembled WGS sequence"/>
</dbReference>
<evidence type="ECO:0000313" key="1">
    <source>
        <dbReference type="EMBL" id="KAG5651220.1"/>
    </source>
</evidence>
<organism evidence="1 2">
    <name type="scientific">Sphagnurus paluster</name>
    <dbReference type="NCBI Taxonomy" id="117069"/>
    <lineage>
        <taxon>Eukaryota</taxon>
        <taxon>Fungi</taxon>
        <taxon>Dikarya</taxon>
        <taxon>Basidiomycota</taxon>
        <taxon>Agaricomycotina</taxon>
        <taxon>Agaricomycetes</taxon>
        <taxon>Agaricomycetidae</taxon>
        <taxon>Agaricales</taxon>
        <taxon>Tricholomatineae</taxon>
        <taxon>Lyophyllaceae</taxon>
        <taxon>Sphagnurus</taxon>
    </lineage>
</organism>
<reference evidence="1" key="1">
    <citation type="submission" date="2021-02" db="EMBL/GenBank/DDBJ databases">
        <authorList>
            <person name="Nieuwenhuis M."/>
            <person name="Van De Peppel L.J.J."/>
        </authorList>
    </citation>
    <scope>NUCLEOTIDE SEQUENCE</scope>
    <source>
        <strain evidence="1">D49</strain>
    </source>
</reference>
<gene>
    <name evidence="1" type="ORF">H0H81_009449</name>
</gene>
<dbReference type="AlphaFoldDB" id="A0A9P7GPR0"/>
<evidence type="ECO:0000313" key="2">
    <source>
        <dbReference type="Proteomes" id="UP000717328"/>
    </source>
</evidence>
<protein>
    <submittedName>
        <fullName evidence="1">Uncharacterized protein</fullName>
    </submittedName>
</protein>
<accession>A0A9P7GPR0</accession>
<dbReference type="OrthoDB" id="2887913at2759"/>
<keyword evidence="2" id="KW-1185">Reference proteome</keyword>
<name>A0A9P7GPR0_9AGAR</name>
<reference evidence="1" key="2">
    <citation type="submission" date="2021-10" db="EMBL/GenBank/DDBJ databases">
        <title>Phylogenomics reveals ancestral predisposition of the termite-cultivated fungus Termitomyces towards a domesticated lifestyle.</title>
        <authorList>
            <person name="Auxier B."/>
            <person name="Grum-Grzhimaylo A."/>
            <person name="Cardenas M.E."/>
            <person name="Lodge J.D."/>
            <person name="Laessoe T."/>
            <person name="Pedersen O."/>
            <person name="Smith M.E."/>
            <person name="Kuyper T.W."/>
            <person name="Franco-Molano E.A."/>
            <person name="Baroni T.J."/>
            <person name="Aanen D.K."/>
        </authorList>
    </citation>
    <scope>NUCLEOTIDE SEQUENCE</scope>
    <source>
        <strain evidence="1">D49</strain>
    </source>
</reference>
<proteinExistence type="predicted"/>
<dbReference type="EMBL" id="JABCKI010000277">
    <property type="protein sequence ID" value="KAG5651220.1"/>
    <property type="molecule type" value="Genomic_DNA"/>
</dbReference>
<sequence>MDRIYKHARIWKVLSFIAPLLSSPSLRRFKLQKMTFAELWLTYQLASRAHLKDSATTQLIEFKNLNLVDLEDVLEHAYGLDITVFRQGFVEAQYRPATWWENKEGQKVKSSHSVELLLEQGVGRCPQTALKLIVQDVPTTFWFTYVYTHNASAPVVVQRVKLTACESTRIEFLAHVTNHIFKEGYLAAKLRPTVHWEAPCGKKFEEHLRVEEILALGHGTCEEKPLRLIIDTPIHPVHPPVCPAAVIVRDHCHRF</sequence>